<comment type="similarity">
    <text evidence="5">Belongs to the complex I subunit 2 family.</text>
</comment>
<feature type="transmembrane region" description="Helical" evidence="5">
    <location>
        <begin position="252"/>
        <end position="274"/>
    </location>
</feature>
<dbReference type="GO" id="GO:0042773">
    <property type="term" value="P:ATP synthesis coupled electron transport"/>
    <property type="evidence" value="ECO:0007669"/>
    <property type="project" value="InterPro"/>
</dbReference>
<feature type="transmembrane region" description="Helical" evidence="5">
    <location>
        <begin position="116"/>
        <end position="134"/>
    </location>
</feature>
<dbReference type="AlphaFoldDB" id="A0A9X3N5V6"/>
<evidence type="ECO:0000313" key="8">
    <source>
        <dbReference type="EMBL" id="MDA0178897.1"/>
    </source>
</evidence>
<name>A0A9X3N5V6_9ACTN</name>
<feature type="transmembrane region" description="Helical" evidence="5">
    <location>
        <begin position="280"/>
        <end position="301"/>
    </location>
</feature>
<feature type="transmembrane region" description="Helical" evidence="5">
    <location>
        <begin position="171"/>
        <end position="192"/>
    </location>
</feature>
<dbReference type="GO" id="GO:0012505">
    <property type="term" value="C:endomembrane system"/>
    <property type="evidence" value="ECO:0007669"/>
    <property type="project" value="UniProtKB-SubCell"/>
</dbReference>
<evidence type="ECO:0000256" key="6">
    <source>
        <dbReference type="RuleBase" id="RU000320"/>
    </source>
</evidence>
<evidence type="ECO:0000256" key="2">
    <source>
        <dbReference type="ARBA" id="ARBA00022692"/>
    </source>
</evidence>
<evidence type="ECO:0000259" key="7">
    <source>
        <dbReference type="Pfam" id="PF00361"/>
    </source>
</evidence>
<comment type="caution">
    <text evidence="8">The sequence shown here is derived from an EMBL/GenBank/DDBJ whole genome shotgun (WGS) entry which is preliminary data.</text>
</comment>
<keyword evidence="5" id="KW-1003">Cell membrane</keyword>
<dbReference type="GO" id="GO:0008137">
    <property type="term" value="F:NADH dehydrogenase (ubiquinone) activity"/>
    <property type="evidence" value="ECO:0007669"/>
    <property type="project" value="InterPro"/>
</dbReference>
<feature type="transmembrane region" description="Helical" evidence="5">
    <location>
        <begin position="413"/>
        <end position="433"/>
    </location>
</feature>
<protein>
    <recommendedName>
        <fullName evidence="5">NADH-quinone oxidoreductase subunit N</fullName>
        <ecNumber evidence="5">7.1.1.-</ecNumber>
    </recommendedName>
    <alternativeName>
        <fullName evidence="5">NADH dehydrogenase I subunit N</fullName>
    </alternativeName>
    <alternativeName>
        <fullName evidence="5">NDH-1 subunit N</fullName>
    </alternativeName>
</protein>
<dbReference type="EC" id="7.1.1.-" evidence="5"/>
<feature type="transmembrane region" description="Helical" evidence="5">
    <location>
        <begin position="308"/>
        <end position="326"/>
    </location>
</feature>
<dbReference type="GO" id="GO:0048038">
    <property type="term" value="F:quinone binding"/>
    <property type="evidence" value="ECO:0007669"/>
    <property type="project" value="UniProtKB-KW"/>
</dbReference>
<keyword evidence="4 5" id="KW-0472">Membrane</keyword>
<feature type="domain" description="NADH:quinone oxidoreductase/Mrp antiporter transmembrane" evidence="7">
    <location>
        <begin position="134"/>
        <end position="428"/>
    </location>
</feature>
<dbReference type="InterPro" id="IPR001750">
    <property type="entry name" value="ND/Mrp_TM"/>
</dbReference>
<feature type="transmembrane region" description="Helical" evidence="5">
    <location>
        <begin position="332"/>
        <end position="353"/>
    </location>
</feature>
<keyword evidence="3 5" id="KW-1133">Transmembrane helix</keyword>
<evidence type="ECO:0000256" key="1">
    <source>
        <dbReference type="ARBA" id="ARBA00004127"/>
    </source>
</evidence>
<feature type="transmembrane region" description="Helical" evidence="5">
    <location>
        <begin position="378"/>
        <end position="401"/>
    </location>
</feature>
<comment type="subunit">
    <text evidence="5">NDH-1 is composed of 14 different subunits. Subunits NuoA, H, J, K, L, M, N constitute the membrane sector of the complex.</text>
</comment>
<dbReference type="RefSeq" id="WP_270023163.1">
    <property type="nucleotide sequence ID" value="NZ_JAPDDP010000002.1"/>
</dbReference>
<comment type="catalytic activity">
    <reaction evidence="5">
        <text>a quinone + NADH + 5 H(+)(in) = a quinol + NAD(+) + 4 H(+)(out)</text>
        <dbReference type="Rhea" id="RHEA:57888"/>
        <dbReference type="ChEBI" id="CHEBI:15378"/>
        <dbReference type="ChEBI" id="CHEBI:24646"/>
        <dbReference type="ChEBI" id="CHEBI:57540"/>
        <dbReference type="ChEBI" id="CHEBI:57945"/>
        <dbReference type="ChEBI" id="CHEBI:132124"/>
    </reaction>
</comment>
<keyword evidence="2 5" id="KW-0812">Transmembrane</keyword>
<comment type="function">
    <text evidence="5">NDH-1 shuttles electrons from NADH, via FMN and iron-sulfur (Fe-S) centers, to quinones in the respiratory chain. The immediate electron acceptor for the enzyme in this species is believed to be a menaquinone. Couples the redox reaction to proton translocation (for every two electrons transferred, four hydrogen ions are translocated across the cytoplasmic membrane), and thus conserves the redox energy in a proton gradient.</text>
</comment>
<dbReference type="Pfam" id="PF00361">
    <property type="entry name" value="Proton_antipo_M"/>
    <property type="match status" value="1"/>
</dbReference>
<keyword evidence="5" id="KW-0520">NAD</keyword>
<gene>
    <name evidence="5" type="primary">nuoN</name>
    <name evidence="8" type="ORF">OJ997_01215</name>
</gene>
<accession>A0A9X3N5V6</accession>
<keyword evidence="5" id="KW-0874">Quinone</keyword>
<organism evidence="8 9">
    <name type="scientific">Solirubrobacter phytolaccae</name>
    <dbReference type="NCBI Taxonomy" id="1404360"/>
    <lineage>
        <taxon>Bacteria</taxon>
        <taxon>Bacillati</taxon>
        <taxon>Actinomycetota</taxon>
        <taxon>Thermoleophilia</taxon>
        <taxon>Solirubrobacterales</taxon>
        <taxon>Solirubrobacteraceae</taxon>
        <taxon>Solirubrobacter</taxon>
    </lineage>
</organism>
<keyword evidence="5" id="KW-0813">Transport</keyword>
<evidence type="ECO:0000313" key="9">
    <source>
        <dbReference type="Proteomes" id="UP001147653"/>
    </source>
</evidence>
<dbReference type="EMBL" id="JAPDDP010000002">
    <property type="protein sequence ID" value="MDA0178897.1"/>
    <property type="molecule type" value="Genomic_DNA"/>
</dbReference>
<keyword evidence="9" id="KW-1185">Reference proteome</keyword>
<feature type="transmembrane region" description="Helical" evidence="5">
    <location>
        <begin position="140"/>
        <end position="159"/>
    </location>
</feature>
<sequence length="540" mass="56260">MSSVFAQATTKGPPINWEALSPFIALVVGACVVLLIGLARGAFIRRQVVPVLTLITLGVTAGLGIWQWDTNEAIISGALKVDNLTLALTMIFVAGGIAATFLSWRSIATVEAGEGEYYALMLTSILGMLVLVAANDLVVLFIGFELLSIPLYVLCATHMRREQSLESGLKYLIIGSVGSATLLYGLALLYGAAGGTNYADIAAVGSAMADDVLFLTGIALVMAGLAFKASVAPFHQWTPDVYEGAPTPVTGFMAVATKAAAFGVIIRLFDVALIDATVTWAPAFATLAVITIIVGNVGAIGQSSLKRMLAYSSVAQAGYMIAGVVVTTQLGISAVVFYLAIYVVMNLGAFAVITARERETGLGDDISSLYGLGRDRPLLAWPMTISMLALAGFPVTAGFFGKIYLINAAVDNGYAWLGVAIVIGSAISLAYYLRVVAAVWMREAPATSLTLSARPIMAGGSQEADDEARAAGIEPGADTGRVIADDFAEPSIAVSGPRLSQPEVVFVAIVCSIVTIAFGVYPEPLMDVARDAGAAFSSLL</sequence>
<dbReference type="Proteomes" id="UP001147653">
    <property type="component" value="Unassembled WGS sequence"/>
</dbReference>
<dbReference type="HAMAP" id="MF_00445">
    <property type="entry name" value="NDH1_NuoN_1"/>
    <property type="match status" value="1"/>
</dbReference>
<feature type="transmembrane region" description="Helical" evidence="5">
    <location>
        <begin position="48"/>
        <end position="66"/>
    </location>
</feature>
<comment type="subcellular location">
    <subcellularLocation>
        <location evidence="5">Cell membrane</location>
        <topology evidence="5">Multi-pass membrane protein</topology>
    </subcellularLocation>
    <subcellularLocation>
        <location evidence="1">Endomembrane system</location>
        <topology evidence="1">Multi-pass membrane protein</topology>
    </subcellularLocation>
    <subcellularLocation>
        <location evidence="6">Membrane</location>
        <topology evidence="6">Multi-pass membrane protein</topology>
    </subcellularLocation>
</comment>
<evidence type="ECO:0000256" key="3">
    <source>
        <dbReference type="ARBA" id="ARBA00022989"/>
    </source>
</evidence>
<feature type="transmembrane region" description="Helical" evidence="5">
    <location>
        <begin position="20"/>
        <end position="39"/>
    </location>
</feature>
<feature type="transmembrane region" description="Helical" evidence="5">
    <location>
        <begin position="504"/>
        <end position="521"/>
    </location>
</feature>
<evidence type="ECO:0000256" key="5">
    <source>
        <dbReference type="HAMAP-Rule" id="MF_00445"/>
    </source>
</evidence>
<reference evidence="8" key="1">
    <citation type="submission" date="2022-10" db="EMBL/GenBank/DDBJ databases">
        <title>The WGS of Solirubrobacter phytolaccae KCTC 29190.</title>
        <authorList>
            <person name="Jiang Z."/>
        </authorList>
    </citation>
    <scope>NUCLEOTIDE SEQUENCE</scope>
    <source>
        <strain evidence="8">KCTC 29190</strain>
    </source>
</reference>
<dbReference type="GO" id="GO:0005886">
    <property type="term" value="C:plasma membrane"/>
    <property type="evidence" value="ECO:0007669"/>
    <property type="project" value="UniProtKB-SubCell"/>
</dbReference>
<dbReference type="NCBIfam" id="TIGR01770">
    <property type="entry name" value="NDH_I_N"/>
    <property type="match status" value="1"/>
</dbReference>
<keyword evidence="5" id="KW-1278">Translocase</keyword>
<feature type="transmembrane region" description="Helical" evidence="5">
    <location>
        <begin position="212"/>
        <end position="231"/>
    </location>
</feature>
<proteinExistence type="inferred from homology"/>
<feature type="transmembrane region" description="Helical" evidence="5">
    <location>
        <begin position="86"/>
        <end position="104"/>
    </location>
</feature>
<dbReference type="GO" id="GO:0050136">
    <property type="term" value="F:NADH dehydrogenase (quinone) (non-electrogenic) activity"/>
    <property type="evidence" value="ECO:0007669"/>
    <property type="project" value="UniProtKB-UniRule"/>
</dbReference>
<dbReference type="InterPro" id="IPR010096">
    <property type="entry name" value="NADH-Q_OxRdtase_suN/2"/>
</dbReference>
<evidence type="ECO:0000256" key="4">
    <source>
        <dbReference type="ARBA" id="ARBA00023136"/>
    </source>
</evidence>
<dbReference type="PANTHER" id="PTHR22773">
    <property type="entry name" value="NADH DEHYDROGENASE"/>
    <property type="match status" value="1"/>
</dbReference>